<dbReference type="GO" id="GO:0006547">
    <property type="term" value="P:L-histidine metabolic process"/>
    <property type="evidence" value="ECO:0007669"/>
    <property type="project" value="UniProtKB-UniRule"/>
</dbReference>
<dbReference type="Pfam" id="PF07702">
    <property type="entry name" value="UTRA"/>
    <property type="match status" value="1"/>
</dbReference>
<sequence length="245" mass="26106">MNGDGIVLDGQGPLHLQIRRAIAGPILSGAWAPGRRIPSEHELVARFGVSRMTVNRALASLAGEGLVERRRRAGTVVAARSAERAVFEIWDIAAEIARAGGVHRADLLARAEEPAGAEEAALLKVEPGTAVLRLVLRHHADGVPVQLEERLVDPAMAPAIRTETFAGITPGRWLLERVPWTEAEHRIGAVEAPAAAARHLGLSRGAACLVVERRTWRGERAITHVRLTSPAGAQVLVGRFGPSAG</sequence>
<gene>
    <name evidence="6" type="primary">hutC</name>
    <name evidence="6" type="ORF">F0L46_00330</name>
</gene>
<dbReference type="PRINTS" id="PR00035">
    <property type="entry name" value="HTHGNTR"/>
</dbReference>
<dbReference type="AlphaFoldDB" id="A0A5B2VYB2"/>
<keyword evidence="3" id="KW-0804">Transcription</keyword>
<evidence type="ECO:0000256" key="2">
    <source>
        <dbReference type="ARBA" id="ARBA00023125"/>
    </source>
</evidence>
<reference evidence="6 7" key="2">
    <citation type="submission" date="2019-09" db="EMBL/GenBank/DDBJ databases">
        <authorList>
            <person name="Jin C."/>
        </authorList>
    </citation>
    <scope>NUCLEOTIDE SEQUENCE [LARGE SCALE GENOMIC DNA]</scope>
    <source>
        <strain evidence="6 7">BN140002</strain>
    </source>
</reference>
<dbReference type="SMART" id="SM00345">
    <property type="entry name" value="HTH_GNTR"/>
    <property type="match status" value="1"/>
</dbReference>
<dbReference type="PANTHER" id="PTHR44846">
    <property type="entry name" value="MANNOSYL-D-GLYCERATE TRANSPORT/METABOLISM SYSTEM REPRESSOR MNGR-RELATED"/>
    <property type="match status" value="1"/>
</dbReference>
<dbReference type="FunFam" id="1.10.10.10:FF:000079">
    <property type="entry name" value="GntR family transcriptional regulator"/>
    <property type="match status" value="1"/>
</dbReference>
<evidence type="ECO:0000313" key="7">
    <source>
        <dbReference type="Proteomes" id="UP000323142"/>
    </source>
</evidence>
<dbReference type="SUPFAM" id="SSF46785">
    <property type="entry name" value="Winged helix' DNA-binding domain"/>
    <property type="match status" value="1"/>
</dbReference>
<dbReference type="NCBIfam" id="TIGR02018">
    <property type="entry name" value="his_ut_repres"/>
    <property type="match status" value="1"/>
</dbReference>
<evidence type="ECO:0000256" key="1">
    <source>
        <dbReference type="ARBA" id="ARBA00023015"/>
    </source>
</evidence>
<comment type="caution">
    <text evidence="6">The sequence shown here is derived from an EMBL/GenBank/DDBJ whole genome shotgun (WGS) entry which is preliminary data.</text>
</comment>
<dbReference type="CDD" id="cd07377">
    <property type="entry name" value="WHTH_GntR"/>
    <property type="match status" value="1"/>
</dbReference>
<dbReference type="Gene3D" id="1.10.10.10">
    <property type="entry name" value="Winged helix-like DNA-binding domain superfamily/Winged helix DNA-binding domain"/>
    <property type="match status" value="1"/>
</dbReference>
<dbReference type="EMBL" id="VUOA01000001">
    <property type="protein sequence ID" value="KAA2244381.1"/>
    <property type="molecule type" value="Genomic_DNA"/>
</dbReference>
<accession>A0A5B2VYB2</accession>
<dbReference type="InterPro" id="IPR036390">
    <property type="entry name" value="WH_DNA-bd_sf"/>
</dbReference>
<dbReference type="InterPro" id="IPR028978">
    <property type="entry name" value="Chorismate_lyase_/UTRA_dom_sf"/>
</dbReference>
<reference evidence="6 7" key="1">
    <citation type="submission" date="2019-09" db="EMBL/GenBank/DDBJ databases">
        <title>Salinarimonas rosea gen. nov., sp. nov., a new member of the a-2 subgroup of the Proteobacteria.</title>
        <authorList>
            <person name="Liu J."/>
        </authorList>
    </citation>
    <scope>NUCLEOTIDE SEQUENCE [LARGE SCALE GENOMIC DNA]</scope>
    <source>
        <strain evidence="6 7">BN140002</strain>
    </source>
</reference>
<dbReference type="SUPFAM" id="SSF64288">
    <property type="entry name" value="Chorismate lyase-like"/>
    <property type="match status" value="1"/>
</dbReference>
<keyword evidence="2" id="KW-0238">DNA-binding</keyword>
<dbReference type="GO" id="GO:0045892">
    <property type="term" value="P:negative regulation of DNA-templated transcription"/>
    <property type="evidence" value="ECO:0007669"/>
    <property type="project" value="UniProtKB-UniRule"/>
</dbReference>
<dbReference type="InterPro" id="IPR050679">
    <property type="entry name" value="Bact_HTH_transcr_reg"/>
</dbReference>
<dbReference type="InterPro" id="IPR011663">
    <property type="entry name" value="UTRA"/>
</dbReference>
<dbReference type="PROSITE" id="PS50949">
    <property type="entry name" value="HTH_GNTR"/>
    <property type="match status" value="1"/>
</dbReference>
<dbReference type="InterPro" id="IPR010248">
    <property type="entry name" value="His_ut_repres"/>
</dbReference>
<protein>
    <recommendedName>
        <fullName evidence="4">Histidine utilization repressor</fullName>
    </recommendedName>
</protein>
<evidence type="ECO:0000256" key="4">
    <source>
        <dbReference type="NCBIfam" id="TIGR02018"/>
    </source>
</evidence>
<evidence type="ECO:0000313" key="6">
    <source>
        <dbReference type="EMBL" id="KAA2244381.1"/>
    </source>
</evidence>
<dbReference type="GO" id="GO:0003677">
    <property type="term" value="F:DNA binding"/>
    <property type="evidence" value="ECO:0007669"/>
    <property type="project" value="UniProtKB-UniRule"/>
</dbReference>
<dbReference type="RefSeq" id="WP_149815037.1">
    <property type="nucleotide sequence ID" value="NZ_VUOA01000001.1"/>
</dbReference>
<proteinExistence type="predicted"/>
<dbReference type="Pfam" id="PF00392">
    <property type="entry name" value="GntR"/>
    <property type="match status" value="1"/>
</dbReference>
<dbReference type="InterPro" id="IPR036388">
    <property type="entry name" value="WH-like_DNA-bd_sf"/>
</dbReference>
<keyword evidence="7" id="KW-1185">Reference proteome</keyword>
<dbReference type="Proteomes" id="UP000323142">
    <property type="component" value="Unassembled WGS sequence"/>
</dbReference>
<name>A0A5B2VYB2_9HYPH</name>
<dbReference type="PANTHER" id="PTHR44846:SF16">
    <property type="entry name" value="TRANSCRIPTIONAL REGULATOR PHNF-RELATED"/>
    <property type="match status" value="1"/>
</dbReference>
<dbReference type="GO" id="GO:0003700">
    <property type="term" value="F:DNA-binding transcription factor activity"/>
    <property type="evidence" value="ECO:0007669"/>
    <property type="project" value="UniProtKB-UniRule"/>
</dbReference>
<dbReference type="InterPro" id="IPR000524">
    <property type="entry name" value="Tscrpt_reg_HTH_GntR"/>
</dbReference>
<dbReference type="Gene3D" id="3.40.1410.10">
    <property type="entry name" value="Chorismate lyase-like"/>
    <property type="match status" value="1"/>
</dbReference>
<evidence type="ECO:0000256" key="3">
    <source>
        <dbReference type="ARBA" id="ARBA00023163"/>
    </source>
</evidence>
<organism evidence="6 7">
    <name type="scientific">Salinarimonas soli</name>
    <dbReference type="NCBI Taxonomy" id="1638099"/>
    <lineage>
        <taxon>Bacteria</taxon>
        <taxon>Pseudomonadati</taxon>
        <taxon>Pseudomonadota</taxon>
        <taxon>Alphaproteobacteria</taxon>
        <taxon>Hyphomicrobiales</taxon>
        <taxon>Salinarimonadaceae</taxon>
        <taxon>Salinarimonas</taxon>
    </lineage>
</organism>
<feature type="domain" description="HTH gntR-type" evidence="5">
    <location>
        <begin position="12"/>
        <end position="80"/>
    </location>
</feature>
<keyword evidence="1" id="KW-0805">Transcription regulation</keyword>
<dbReference type="OrthoDB" id="9808698at2"/>
<evidence type="ECO:0000259" key="5">
    <source>
        <dbReference type="PROSITE" id="PS50949"/>
    </source>
</evidence>
<dbReference type="SMART" id="SM00866">
    <property type="entry name" value="UTRA"/>
    <property type="match status" value="1"/>
</dbReference>